<organism evidence="7 8">
    <name type="scientific">Lactarius akahatsu</name>
    <dbReference type="NCBI Taxonomy" id="416441"/>
    <lineage>
        <taxon>Eukaryota</taxon>
        <taxon>Fungi</taxon>
        <taxon>Dikarya</taxon>
        <taxon>Basidiomycota</taxon>
        <taxon>Agaricomycotina</taxon>
        <taxon>Agaricomycetes</taxon>
        <taxon>Russulales</taxon>
        <taxon>Russulaceae</taxon>
        <taxon>Lactarius</taxon>
    </lineage>
</organism>
<evidence type="ECO:0000256" key="2">
    <source>
        <dbReference type="ARBA" id="ARBA00022630"/>
    </source>
</evidence>
<evidence type="ECO:0000256" key="4">
    <source>
        <dbReference type="ARBA" id="ARBA00023002"/>
    </source>
</evidence>
<comment type="similarity">
    <text evidence="1">Belongs to the oxygen-dependent FAD-linked oxidoreductase family.</text>
</comment>
<gene>
    <name evidence="7" type="ORF">EDB92DRAFT_1936457</name>
</gene>
<evidence type="ECO:0000256" key="3">
    <source>
        <dbReference type="ARBA" id="ARBA00022827"/>
    </source>
</evidence>
<keyword evidence="5" id="KW-0732">Signal</keyword>
<keyword evidence="4" id="KW-0560">Oxidoreductase</keyword>
<feature type="domain" description="FAD-binding PCMH-type" evidence="6">
    <location>
        <begin position="66"/>
        <end position="235"/>
    </location>
</feature>
<feature type="chain" id="PRO_5042154234" evidence="5">
    <location>
        <begin position="20"/>
        <end position="491"/>
    </location>
</feature>
<evidence type="ECO:0000256" key="1">
    <source>
        <dbReference type="ARBA" id="ARBA00005466"/>
    </source>
</evidence>
<accession>A0AAD4LBD5</accession>
<dbReference type="Pfam" id="PF08031">
    <property type="entry name" value="BBE"/>
    <property type="match status" value="1"/>
</dbReference>
<sequence length="491" mass="51940">MLSTTFLVVAFSLASFSHASVLTVTPSGRYQSTCRSIANAISNSSQLFYPNSTQYTADIDHSLVTSTQVSACSVEPGSAADVGVILRILGSTRTPFAVKGGGHAVNPGFSSTTGVQISMTRFSNIELNNATGTVDAGPGVTWDQVYTALDSTGVNVVGGRVPTVGISGLTLGGGYAFTSNQYGLTIDNMAGYELVLPNGTITNVTESNKDLWFALRGGGNNFGIVTKFTYKTVPQGQVWGGTISYNADQLDLVKEALLKFQQKNDTKAALTVPVTYTPAGAIPAALVFYNAPTPAPGIFDDFLAIPTNQSDVKTRSFVDIFNTLSFINFPKNIRYRGRTNGISVTQYSPSVFDAIVNQTLFWGGKIGALNPNVTVSLACEAFLKDLFSHGSDSAYPPDRSRALFPTAVTITYNNASLDDTVSKAVRSLSDTVAAAAVADGQNVSHAAVYPNYALFDTPLEEIYGANLLRLHGIKKAVDPTNVMGLAGGFKI</sequence>
<dbReference type="InterPro" id="IPR036318">
    <property type="entry name" value="FAD-bd_PCMH-like_sf"/>
</dbReference>
<feature type="signal peptide" evidence="5">
    <location>
        <begin position="1"/>
        <end position="19"/>
    </location>
</feature>
<proteinExistence type="inferred from homology"/>
<dbReference type="Gene3D" id="3.30.465.10">
    <property type="match status" value="1"/>
</dbReference>
<dbReference type="InterPro" id="IPR016169">
    <property type="entry name" value="FAD-bd_PCMH_sub2"/>
</dbReference>
<dbReference type="PROSITE" id="PS51387">
    <property type="entry name" value="FAD_PCMH"/>
    <property type="match status" value="1"/>
</dbReference>
<dbReference type="InterPro" id="IPR012951">
    <property type="entry name" value="BBE"/>
</dbReference>
<dbReference type="InterPro" id="IPR006094">
    <property type="entry name" value="Oxid_FAD_bind_N"/>
</dbReference>
<protein>
    <submittedName>
        <fullName evidence="7">FAD-binding domain-containing protein</fullName>
    </submittedName>
</protein>
<comment type="caution">
    <text evidence="7">The sequence shown here is derived from an EMBL/GenBank/DDBJ whole genome shotgun (WGS) entry which is preliminary data.</text>
</comment>
<evidence type="ECO:0000256" key="5">
    <source>
        <dbReference type="SAM" id="SignalP"/>
    </source>
</evidence>
<dbReference type="AlphaFoldDB" id="A0AAD4LBD5"/>
<dbReference type="Proteomes" id="UP001201163">
    <property type="component" value="Unassembled WGS sequence"/>
</dbReference>
<keyword evidence="8" id="KW-1185">Reference proteome</keyword>
<reference evidence="7" key="1">
    <citation type="submission" date="2022-01" db="EMBL/GenBank/DDBJ databases">
        <title>Comparative genomics reveals a dynamic genome evolution in the ectomycorrhizal milk-cap (Lactarius) mushrooms.</title>
        <authorList>
            <consortium name="DOE Joint Genome Institute"/>
            <person name="Lebreton A."/>
            <person name="Tang N."/>
            <person name="Kuo A."/>
            <person name="LaButti K."/>
            <person name="Drula E."/>
            <person name="Barry K."/>
            <person name="Clum A."/>
            <person name="Lipzen A."/>
            <person name="Mousain D."/>
            <person name="Ng V."/>
            <person name="Wang R."/>
            <person name="Wang X."/>
            <person name="Dai Y."/>
            <person name="Henrissat B."/>
            <person name="Grigoriev I.V."/>
            <person name="Guerin-Laguette A."/>
            <person name="Yu F."/>
            <person name="Martin F.M."/>
        </authorList>
    </citation>
    <scope>NUCLEOTIDE SEQUENCE</scope>
    <source>
        <strain evidence="7">QP</strain>
    </source>
</reference>
<keyword evidence="2" id="KW-0285">Flavoprotein</keyword>
<dbReference type="PANTHER" id="PTHR42973:SF13">
    <property type="entry name" value="FAD-BINDING PCMH-TYPE DOMAIN-CONTAINING PROTEIN"/>
    <property type="match status" value="1"/>
</dbReference>
<dbReference type="SUPFAM" id="SSF56176">
    <property type="entry name" value="FAD-binding/transporter-associated domain-like"/>
    <property type="match status" value="1"/>
</dbReference>
<dbReference type="PANTHER" id="PTHR42973">
    <property type="entry name" value="BINDING OXIDOREDUCTASE, PUTATIVE (AFU_ORTHOLOGUE AFUA_1G17690)-RELATED"/>
    <property type="match status" value="1"/>
</dbReference>
<dbReference type="InterPro" id="IPR050416">
    <property type="entry name" value="FAD-linked_Oxidoreductase"/>
</dbReference>
<keyword evidence="3" id="KW-0274">FAD</keyword>
<dbReference type="Pfam" id="PF01565">
    <property type="entry name" value="FAD_binding_4"/>
    <property type="match status" value="1"/>
</dbReference>
<dbReference type="InterPro" id="IPR016166">
    <property type="entry name" value="FAD-bd_PCMH"/>
</dbReference>
<dbReference type="GO" id="GO:0016491">
    <property type="term" value="F:oxidoreductase activity"/>
    <property type="evidence" value="ECO:0007669"/>
    <property type="project" value="UniProtKB-KW"/>
</dbReference>
<dbReference type="Gene3D" id="3.40.462.20">
    <property type="match status" value="1"/>
</dbReference>
<name>A0AAD4LBD5_9AGAM</name>
<dbReference type="GO" id="GO:0071949">
    <property type="term" value="F:FAD binding"/>
    <property type="evidence" value="ECO:0007669"/>
    <property type="project" value="InterPro"/>
</dbReference>
<evidence type="ECO:0000313" key="7">
    <source>
        <dbReference type="EMBL" id="KAH8984844.1"/>
    </source>
</evidence>
<evidence type="ECO:0000313" key="8">
    <source>
        <dbReference type="Proteomes" id="UP001201163"/>
    </source>
</evidence>
<dbReference type="EMBL" id="JAKELL010000071">
    <property type="protein sequence ID" value="KAH8984844.1"/>
    <property type="molecule type" value="Genomic_DNA"/>
</dbReference>
<evidence type="ECO:0000259" key="6">
    <source>
        <dbReference type="PROSITE" id="PS51387"/>
    </source>
</evidence>